<feature type="compositionally biased region" description="Low complexity" evidence="1">
    <location>
        <begin position="79"/>
        <end position="88"/>
    </location>
</feature>
<dbReference type="OrthoDB" id="107839at2759"/>
<feature type="region of interest" description="Disordered" evidence="1">
    <location>
        <begin position="819"/>
        <end position="838"/>
    </location>
</feature>
<feature type="compositionally biased region" description="Polar residues" evidence="1">
    <location>
        <begin position="819"/>
        <end position="832"/>
    </location>
</feature>
<feature type="region of interest" description="Disordered" evidence="1">
    <location>
        <begin position="619"/>
        <end position="646"/>
    </location>
</feature>
<organism evidence="2">
    <name type="scientific">Aphanomyces astaci</name>
    <name type="common">Crayfish plague agent</name>
    <dbReference type="NCBI Taxonomy" id="112090"/>
    <lineage>
        <taxon>Eukaryota</taxon>
        <taxon>Sar</taxon>
        <taxon>Stramenopiles</taxon>
        <taxon>Oomycota</taxon>
        <taxon>Saprolegniomycetes</taxon>
        <taxon>Saprolegniales</taxon>
        <taxon>Verrucalvaceae</taxon>
        <taxon>Aphanomyces</taxon>
    </lineage>
</organism>
<feature type="compositionally biased region" description="Basic and acidic residues" evidence="1">
    <location>
        <begin position="479"/>
        <end position="490"/>
    </location>
</feature>
<dbReference type="VEuPathDB" id="FungiDB:H257_11468"/>
<evidence type="ECO:0000313" key="2">
    <source>
        <dbReference type="EMBL" id="ETV73777.1"/>
    </source>
</evidence>
<dbReference type="PANTHER" id="PTHR31827">
    <property type="entry name" value="EMB|CAB89363.1"/>
    <property type="match status" value="1"/>
</dbReference>
<dbReference type="GeneID" id="20813464"/>
<evidence type="ECO:0000256" key="1">
    <source>
        <dbReference type="SAM" id="MobiDB-lite"/>
    </source>
</evidence>
<feature type="compositionally biased region" description="Basic residues" evidence="1">
    <location>
        <begin position="1"/>
        <end position="10"/>
    </location>
</feature>
<feature type="region of interest" description="Disordered" evidence="1">
    <location>
        <begin position="70"/>
        <end position="111"/>
    </location>
</feature>
<feature type="compositionally biased region" description="Polar residues" evidence="1">
    <location>
        <begin position="379"/>
        <end position="403"/>
    </location>
</feature>
<proteinExistence type="predicted"/>
<name>W4G236_APHAT</name>
<feature type="region of interest" description="Disordered" evidence="1">
    <location>
        <begin position="377"/>
        <end position="466"/>
    </location>
</feature>
<feature type="compositionally biased region" description="Pro residues" evidence="1">
    <location>
        <begin position="628"/>
        <end position="640"/>
    </location>
</feature>
<sequence length="838" mass="90648">MEDHHHHHHSGAVEAKTETELPPSQHHGGDGSSSVDGRGSSDGASSTSFTCKAIACEVAVTAPDTTCSVHAARPRRNRPASARASAAPTSPPQVPAKKPSSSGPNSRPKAALPQTLDALPTATIELSGDASAQKCSYHDCPNRAKVSQSYGVFCNRHAVVFPCGFPGCRDKAPTNGTRCAKHQEQGTTMLDEALAVRSQSIPVCRTKGCFKNDQGRGFCRGHEKLMMATGQLPHAINKRRLNSAYTMCCFPGCGKHSQRNHLCRIHGNDLIKQAQQLVENQQTTQTFDEALATLQRELRRCTHPDCDKNAQRDRLCTTHYHLRGQAEKGLDIPSLALHSSDTSKEKVLKFCSEPQCTQAVYCNWLCQPHYEQREKKSGSKQAASKLSAHSNTGSGSSLKQQPSGKLKPDYLTNNPLATPGASNAASASSGMIDLLDHHASQQQQIQQQHQQQQQQHHLSQQSREQHPHQLYADELSLHDDYGKKPTDHPNHPHHHQQQQQQQHPSDHRHQQPASNTSTSYWDQTSSYQPTSASRHQQLHHSHPLASSYPRYGFIEYNEPSAAAFFQDAAAPYPSSRASSTCANPSCSRQVLGKGVCEMCLGVSPHVHFPLSTFASSSSSSSFDAKPQGPHPSPPPPPPPSASDHFAWPPPHASGSFAYADSSSAKAGAATTPPNATASSFSPPTRACNFDDCQTVTKAPLCLLHSNATLCVAPHCEEMVAVPGLCTDHALDNSCAVPGCTVAILGSNPTTCVRHASAPRCAHSQCYKYATKASHCVLHDGPVDHCKLCALYDMVCPLLGNHHHHQHHRNTSLAKENNAHNNTAASPHFTTLSGHKLSL</sequence>
<feature type="compositionally biased region" description="Low complexity" evidence="1">
    <location>
        <begin position="32"/>
        <end position="44"/>
    </location>
</feature>
<dbReference type="AlphaFoldDB" id="W4G236"/>
<dbReference type="PANTHER" id="PTHR31827:SF1">
    <property type="entry name" value="EMB|CAB89363.1"/>
    <property type="match status" value="1"/>
</dbReference>
<dbReference type="RefSeq" id="XP_009836713.1">
    <property type="nucleotide sequence ID" value="XM_009838411.1"/>
</dbReference>
<feature type="compositionally biased region" description="Low complexity" evidence="1">
    <location>
        <begin position="440"/>
        <end position="462"/>
    </location>
</feature>
<protein>
    <submittedName>
        <fullName evidence="2">Uncharacterized protein</fullName>
    </submittedName>
</protein>
<reference evidence="2" key="1">
    <citation type="submission" date="2013-12" db="EMBL/GenBank/DDBJ databases">
        <title>The Genome Sequence of Aphanomyces astaci APO3.</title>
        <authorList>
            <consortium name="The Broad Institute Genomics Platform"/>
            <person name="Russ C."/>
            <person name="Tyler B."/>
            <person name="van West P."/>
            <person name="Dieguez-Uribeondo J."/>
            <person name="Young S.K."/>
            <person name="Zeng Q."/>
            <person name="Gargeya S."/>
            <person name="Fitzgerald M."/>
            <person name="Abouelleil A."/>
            <person name="Alvarado L."/>
            <person name="Chapman S.B."/>
            <person name="Gainer-Dewar J."/>
            <person name="Goldberg J."/>
            <person name="Griggs A."/>
            <person name="Gujja S."/>
            <person name="Hansen M."/>
            <person name="Howarth C."/>
            <person name="Imamovic A."/>
            <person name="Ireland A."/>
            <person name="Larimer J."/>
            <person name="McCowan C."/>
            <person name="Murphy C."/>
            <person name="Pearson M."/>
            <person name="Poon T.W."/>
            <person name="Priest M."/>
            <person name="Roberts A."/>
            <person name="Saif S."/>
            <person name="Shea T."/>
            <person name="Sykes S."/>
            <person name="Wortman J."/>
            <person name="Nusbaum C."/>
            <person name="Birren B."/>
        </authorList>
    </citation>
    <scope>NUCLEOTIDE SEQUENCE [LARGE SCALE GENOMIC DNA]</scope>
    <source>
        <strain evidence="2">APO3</strain>
    </source>
</reference>
<feature type="compositionally biased region" description="Polar residues" evidence="1">
    <location>
        <begin position="513"/>
        <end position="535"/>
    </location>
</feature>
<accession>W4G236</accession>
<feature type="region of interest" description="Disordered" evidence="1">
    <location>
        <begin position="1"/>
        <end position="44"/>
    </location>
</feature>
<gene>
    <name evidence="2" type="ORF">H257_11468</name>
</gene>
<dbReference type="EMBL" id="KI913147">
    <property type="protein sequence ID" value="ETV73777.1"/>
    <property type="molecule type" value="Genomic_DNA"/>
</dbReference>
<feature type="region of interest" description="Disordered" evidence="1">
    <location>
        <begin position="479"/>
        <end position="542"/>
    </location>
</feature>